<evidence type="ECO:0000256" key="6">
    <source>
        <dbReference type="ARBA" id="ARBA00023157"/>
    </source>
</evidence>
<comment type="similarity">
    <text evidence="2">Belongs to the plant rapid alkalinization factor (RALF) family.</text>
</comment>
<keyword evidence="4" id="KW-0372">Hormone</keyword>
<evidence type="ECO:0000256" key="8">
    <source>
        <dbReference type="SAM" id="SignalP"/>
    </source>
</evidence>
<keyword evidence="6" id="KW-1015">Disulfide bond</keyword>
<comment type="subcellular location">
    <subcellularLocation>
        <location evidence="1">Secreted</location>
    </subcellularLocation>
</comment>
<dbReference type="Pfam" id="PF05498">
    <property type="entry name" value="RALF"/>
    <property type="match status" value="1"/>
</dbReference>
<protein>
    <submittedName>
        <fullName evidence="10">Protein RALF-like 18</fullName>
    </submittedName>
</protein>
<dbReference type="GeneID" id="104724805"/>
<evidence type="ECO:0000313" key="10">
    <source>
        <dbReference type="RefSeq" id="XP_010441656.1"/>
    </source>
</evidence>
<evidence type="ECO:0000256" key="7">
    <source>
        <dbReference type="SAM" id="MobiDB-lite"/>
    </source>
</evidence>
<organism evidence="9 10">
    <name type="scientific">Camelina sativa</name>
    <name type="common">False flax</name>
    <name type="synonym">Myagrum sativum</name>
    <dbReference type="NCBI Taxonomy" id="90675"/>
    <lineage>
        <taxon>Eukaryota</taxon>
        <taxon>Viridiplantae</taxon>
        <taxon>Streptophyta</taxon>
        <taxon>Embryophyta</taxon>
        <taxon>Tracheophyta</taxon>
        <taxon>Spermatophyta</taxon>
        <taxon>Magnoliopsida</taxon>
        <taxon>eudicotyledons</taxon>
        <taxon>Gunneridae</taxon>
        <taxon>Pentapetalae</taxon>
        <taxon>rosids</taxon>
        <taxon>malvids</taxon>
        <taxon>Brassicales</taxon>
        <taxon>Brassicaceae</taxon>
        <taxon>Camelineae</taxon>
        <taxon>Camelina</taxon>
    </lineage>
</organism>
<keyword evidence="3" id="KW-0964">Secreted</keyword>
<dbReference type="Proteomes" id="UP000694864">
    <property type="component" value="Chromosome 11"/>
</dbReference>
<evidence type="ECO:0000256" key="4">
    <source>
        <dbReference type="ARBA" id="ARBA00022702"/>
    </source>
</evidence>
<dbReference type="InterPro" id="IPR008801">
    <property type="entry name" value="RALF"/>
</dbReference>
<feature type="region of interest" description="Disordered" evidence="7">
    <location>
        <begin position="71"/>
        <end position="91"/>
    </location>
</feature>
<feature type="chain" id="PRO_5045670100" evidence="8">
    <location>
        <begin position="27"/>
        <end position="105"/>
    </location>
</feature>
<accession>A0ABM0UIJ0</accession>
<keyword evidence="9" id="KW-1185">Reference proteome</keyword>
<feature type="signal peptide" evidence="8">
    <location>
        <begin position="1"/>
        <end position="26"/>
    </location>
</feature>
<reference evidence="10" key="2">
    <citation type="submission" date="2025-08" db="UniProtKB">
        <authorList>
            <consortium name="RefSeq"/>
        </authorList>
    </citation>
    <scope>IDENTIFICATION</scope>
    <source>
        <tissue evidence="10">Leaf</tissue>
    </source>
</reference>
<proteinExistence type="inferred from homology"/>
<keyword evidence="5 8" id="KW-0732">Signal</keyword>
<evidence type="ECO:0000313" key="9">
    <source>
        <dbReference type="Proteomes" id="UP000694864"/>
    </source>
</evidence>
<reference evidence="9" key="1">
    <citation type="journal article" date="2014" name="Nat. Commun.">
        <title>The emerging biofuel crop Camelina sativa retains a highly undifferentiated hexaploid genome structure.</title>
        <authorList>
            <person name="Kagale S."/>
            <person name="Koh C."/>
            <person name="Nixon J."/>
            <person name="Bollina V."/>
            <person name="Clarke W.E."/>
            <person name="Tuteja R."/>
            <person name="Spillane C."/>
            <person name="Robinson S.J."/>
            <person name="Links M.G."/>
            <person name="Clarke C."/>
            <person name="Higgins E.E."/>
            <person name="Huebert T."/>
            <person name="Sharpe A.G."/>
            <person name="Parkin I.A."/>
        </authorList>
    </citation>
    <scope>NUCLEOTIDE SEQUENCE [LARGE SCALE GENOMIC DNA]</scope>
    <source>
        <strain evidence="9">cv. DH55</strain>
    </source>
</reference>
<gene>
    <name evidence="10" type="primary">LOC104724805</name>
</gene>
<dbReference type="RefSeq" id="XP_010441656.1">
    <property type="nucleotide sequence ID" value="XM_010443354.1"/>
</dbReference>
<evidence type="ECO:0000256" key="5">
    <source>
        <dbReference type="ARBA" id="ARBA00022729"/>
    </source>
</evidence>
<evidence type="ECO:0000256" key="2">
    <source>
        <dbReference type="ARBA" id="ARBA00009178"/>
    </source>
</evidence>
<evidence type="ECO:0000256" key="3">
    <source>
        <dbReference type="ARBA" id="ARBA00022525"/>
    </source>
</evidence>
<sequence length="105" mass="11939">MMNDMKFLMIIAVIISASLFPALVFGSRPVKCDNCIDSGEEKITMMKKMRSSLDLSRRILQASRYINYDAMKQNKPAKPDGKPDQPDNTYRRGCTAATECHRFTN</sequence>
<name>A0ABM0UIJ0_CAMSA</name>
<evidence type="ECO:0000256" key="1">
    <source>
        <dbReference type="ARBA" id="ARBA00004613"/>
    </source>
</evidence>